<keyword evidence="5 8" id="KW-0812">Transmembrane</keyword>
<protein>
    <submittedName>
        <fullName evidence="9">Spore germination protein KB</fullName>
    </submittedName>
</protein>
<keyword evidence="3" id="KW-0813">Transport</keyword>
<feature type="transmembrane region" description="Helical" evidence="8">
    <location>
        <begin position="138"/>
        <end position="165"/>
    </location>
</feature>
<dbReference type="PANTHER" id="PTHR34975:SF2">
    <property type="entry name" value="SPORE GERMINATION PROTEIN A2"/>
    <property type="match status" value="1"/>
</dbReference>
<accession>A0A1G8GEX0</accession>
<feature type="transmembrane region" description="Helical" evidence="8">
    <location>
        <begin position="217"/>
        <end position="244"/>
    </location>
</feature>
<evidence type="ECO:0000256" key="6">
    <source>
        <dbReference type="ARBA" id="ARBA00022989"/>
    </source>
</evidence>
<evidence type="ECO:0000256" key="8">
    <source>
        <dbReference type="SAM" id="Phobius"/>
    </source>
</evidence>
<dbReference type="InterPro" id="IPR004761">
    <property type="entry name" value="Spore_GerAB"/>
</dbReference>
<sequence length="366" mass="40718">MNSKSPTRASELAATFALFEIGSTSLFLIGGEVRQDAWLSMLIASVAGLLLLLIHLTLHRIEPQLDLFQIIQRYSGKFIGGLISLGFIGYFTLEASRNLRDIAEVTILTLLPGTPLWSVILIIVLVVTNTVRYGPETLFLMCIVLFPVIVIGYFVILILLAATGLLQFHFMLPILEHGWKPVFKAAIPGILSFPFGQVVVFLVFYPMAATRRGMNKMILLTYCGISLFLILFNQINILVLGPVLATNSSLPLLQAVQLIQMSEVLERIDPLFTLILFLSLGVKLATFLNAAVIGISRVIGIKHKPSSALIGVSTYFLAFMSPTYTEFIKVGREIAVKYWWPIFQILLPVLLLIVMIIRKQRKKGIN</sequence>
<dbReference type="GO" id="GO:0016020">
    <property type="term" value="C:membrane"/>
    <property type="evidence" value="ECO:0007669"/>
    <property type="project" value="UniProtKB-SubCell"/>
</dbReference>
<feature type="transmembrane region" description="Helical" evidence="8">
    <location>
        <begin position="271"/>
        <end position="295"/>
    </location>
</feature>
<feature type="transmembrane region" description="Helical" evidence="8">
    <location>
        <begin position="37"/>
        <end position="54"/>
    </location>
</feature>
<feature type="transmembrane region" description="Helical" evidence="8">
    <location>
        <begin position="307"/>
        <end position="325"/>
    </location>
</feature>
<organism evidence="9 10">
    <name type="scientific">Paenibacillus typhae</name>
    <dbReference type="NCBI Taxonomy" id="1174501"/>
    <lineage>
        <taxon>Bacteria</taxon>
        <taxon>Bacillati</taxon>
        <taxon>Bacillota</taxon>
        <taxon>Bacilli</taxon>
        <taxon>Bacillales</taxon>
        <taxon>Paenibacillaceae</taxon>
        <taxon>Paenibacillus</taxon>
    </lineage>
</organism>
<keyword evidence="6 8" id="KW-1133">Transmembrane helix</keyword>
<proteinExistence type="inferred from homology"/>
<evidence type="ECO:0000256" key="3">
    <source>
        <dbReference type="ARBA" id="ARBA00022448"/>
    </source>
</evidence>
<evidence type="ECO:0000256" key="7">
    <source>
        <dbReference type="ARBA" id="ARBA00023136"/>
    </source>
</evidence>
<dbReference type="STRING" id="1174501.SAMN05216192_10272"/>
<name>A0A1G8GEX0_9BACL</name>
<comment type="similarity">
    <text evidence="2">Belongs to the amino acid-polyamine-organocation (APC) superfamily. Spore germination protein (SGP) (TC 2.A.3.9) family.</text>
</comment>
<feature type="transmembrane region" description="Helical" evidence="8">
    <location>
        <begin position="105"/>
        <end position="126"/>
    </location>
</feature>
<feature type="transmembrane region" description="Helical" evidence="8">
    <location>
        <begin position="185"/>
        <end position="205"/>
    </location>
</feature>
<dbReference type="NCBIfam" id="TIGR00912">
    <property type="entry name" value="2A0309"/>
    <property type="match status" value="1"/>
</dbReference>
<dbReference type="OrthoDB" id="2840438at2"/>
<evidence type="ECO:0000256" key="5">
    <source>
        <dbReference type="ARBA" id="ARBA00022692"/>
    </source>
</evidence>
<reference evidence="10" key="1">
    <citation type="submission" date="2016-10" db="EMBL/GenBank/DDBJ databases">
        <authorList>
            <person name="Varghese N."/>
            <person name="Submissions S."/>
        </authorList>
    </citation>
    <scope>NUCLEOTIDE SEQUENCE [LARGE SCALE GENOMIC DNA]</scope>
    <source>
        <strain evidence="10">CGMCC 1.11012</strain>
    </source>
</reference>
<gene>
    <name evidence="9" type="ORF">SAMN05216192_10272</name>
</gene>
<dbReference type="RefSeq" id="WP_090711707.1">
    <property type="nucleotide sequence ID" value="NZ_CBCSKY010000013.1"/>
</dbReference>
<keyword evidence="7 8" id="KW-0472">Membrane</keyword>
<feature type="transmembrane region" description="Helical" evidence="8">
    <location>
        <begin position="12"/>
        <end position="31"/>
    </location>
</feature>
<evidence type="ECO:0000313" key="10">
    <source>
        <dbReference type="Proteomes" id="UP000199050"/>
    </source>
</evidence>
<evidence type="ECO:0000313" key="9">
    <source>
        <dbReference type="EMBL" id="SDH92933.1"/>
    </source>
</evidence>
<dbReference type="AlphaFoldDB" id="A0A1G8GEX0"/>
<feature type="transmembrane region" description="Helical" evidence="8">
    <location>
        <begin position="337"/>
        <end position="357"/>
    </location>
</feature>
<dbReference type="Pfam" id="PF03845">
    <property type="entry name" value="Spore_permease"/>
    <property type="match status" value="1"/>
</dbReference>
<keyword evidence="4" id="KW-0309">Germination</keyword>
<dbReference type="EMBL" id="FNDX01000002">
    <property type="protein sequence ID" value="SDH92933.1"/>
    <property type="molecule type" value="Genomic_DNA"/>
</dbReference>
<keyword evidence="10" id="KW-1185">Reference proteome</keyword>
<evidence type="ECO:0000256" key="4">
    <source>
        <dbReference type="ARBA" id="ARBA00022544"/>
    </source>
</evidence>
<comment type="subcellular location">
    <subcellularLocation>
        <location evidence="1">Membrane</location>
        <topology evidence="1">Multi-pass membrane protein</topology>
    </subcellularLocation>
</comment>
<dbReference type="GO" id="GO:0009847">
    <property type="term" value="P:spore germination"/>
    <property type="evidence" value="ECO:0007669"/>
    <property type="project" value="InterPro"/>
</dbReference>
<feature type="transmembrane region" description="Helical" evidence="8">
    <location>
        <begin position="74"/>
        <end position="93"/>
    </location>
</feature>
<evidence type="ECO:0000256" key="1">
    <source>
        <dbReference type="ARBA" id="ARBA00004141"/>
    </source>
</evidence>
<evidence type="ECO:0000256" key="2">
    <source>
        <dbReference type="ARBA" id="ARBA00007998"/>
    </source>
</evidence>
<dbReference type="Proteomes" id="UP000199050">
    <property type="component" value="Unassembled WGS sequence"/>
</dbReference>
<dbReference type="PANTHER" id="PTHR34975">
    <property type="entry name" value="SPORE GERMINATION PROTEIN A2"/>
    <property type="match status" value="1"/>
</dbReference>